<sequence length="118" mass="13716">MIEKVIVRPVGKDKFELYADFQCMLGGRSFTIKKGFITNGANIPRAFWSIYPPNSPEYLSAVVLHDYLCEKARLGGYTYKFADEALKRALGELKVSKCKIFIFYYACRFFHKILRRVK</sequence>
<evidence type="ECO:0000313" key="2">
    <source>
        <dbReference type="Proteomes" id="UP000509414"/>
    </source>
</evidence>
<dbReference type="AlphaFoldDB" id="A0A7H9CI00"/>
<dbReference type="Pfam" id="PF07087">
    <property type="entry name" value="DUF1353"/>
    <property type="match status" value="1"/>
</dbReference>
<organism evidence="1 2">
    <name type="scientific">Candidatus Campylobacter infans</name>
    <dbReference type="NCBI Taxonomy" id="2561898"/>
    <lineage>
        <taxon>Bacteria</taxon>
        <taxon>Pseudomonadati</taxon>
        <taxon>Campylobacterota</taxon>
        <taxon>Epsilonproteobacteria</taxon>
        <taxon>Campylobacterales</taxon>
        <taxon>Campylobacteraceae</taxon>
        <taxon>Campylobacter</taxon>
    </lineage>
</organism>
<dbReference type="KEGG" id="cinf:CINF_1247"/>
<proteinExistence type="predicted"/>
<protein>
    <submittedName>
        <fullName evidence="1">DUF1353 domain-containing protein</fullName>
    </submittedName>
</protein>
<keyword evidence="2" id="KW-1185">Reference proteome</keyword>
<gene>
    <name evidence="1" type="ORF">CINF_1247</name>
</gene>
<dbReference type="InterPro" id="IPR010767">
    <property type="entry name" value="Phage_CGC-2007_Cje0229"/>
</dbReference>
<evidence type="ECO:0000313" key="1">
    <source>
        <dbReference type="EMBL" id="QLI05733.1"/>
    </source>
</evidence>
<reference evidence="1 2" key="1">
    <citation type="submission" date="2020-02" db="EMBL/GenBank/DDBJ databases">
        <title>Complete genome sequence of the novel Campylobacter species Candidatus Campylobacter infans.</title>
        <authorList>
            <person name="Duim B."/>
            <person name="Zomer A."/>
            <person name="van der Graaf L."/>
            <person name="Wagenaar J."/>
        </authorList>
    </citation>
    <scope>NUCLEOTIDE SEQUENCE [LARGE SCALE GENOMIC DNA]</scope>
    <source>
        <strain evidence="1 2">19S00001</strain>
    </source>
</reference>
<dbReference type="Proteomes" id="UP000509414">
    <property type="component" value="Chromosome"/>
</dbReference>
<dbReference type="RefSeq" id="WP_179974910.1">
    <property type="nucleotide sequence ID" value="NZ_CP049075.1"/>
</dbReference>
<accession>A0A7H9CI00</accession>
<dbReference type="EMBL" id="CP049075">
    <property type="protein sequence ID" value="QLI05733.1"/>
    <property type="molecule type" value="Genomic_DNA"/>
</dbReference>
<name>A0A7H9CI00_9BACT</name>